<sequence length="99" mass="11318">MGPCFLDLSLFPMDVQQCNLVFESYSYNSAEVNIVWRDWEPVSIPDPNAKRLPDFELLSHANTKFTLLYTAGLWDQLGLGETVPSNVSRFQPFLLVLLH</sequence>
<dbReference type="InterPro" id="IPR036734">
    <property type="entry name" value="Neur_chan_lig-bd_sf"/>
</dbReference>
<evidence type="ECO:0000313" key="4">
    <source>
        <dbReference type="Proteomes" id="UP000887561"/>
    </source>
</evidence>
<evidence type="ECO:0000256" key="2">
    <source>
        <dbReference type="ARBA" id="ARBA00023136"/>
    </source>
</evidence>
<evidence type="ECO:0000256" key="1">
    <source>
        <dbReference type="ARBA" id="ARBA00004141"/>
    </source>
</evidence>
<keyword evidence="4" id="KW-1185">Reference proteome</keyword>
<dbReference type="GO" id="GO:0004888">
    <property type="term" value="F:transmembrane signaling receptor activity"/>
    <property type="evidence" value="ECO:0007669"/>
    <property type="project" value="InterPro"/>
</dbReference>
<dbReference type="GO" id="GO:0016020">
    <property type="term" value="C:membrane"/>
    <property type="evidence" value="ECO:0007669"/>
    <property type="project" value="UniProtKB-SubCell"/>
</dbReference>
<comment type="subcellular location">
    <subcellularLocation>
        <location evidence="1">Membrane</location>
        <topology evidence="1">Multi-pass membrane protein</topology>
    </subcellularLocation>
</comment>
<dbReference type="InterPro" id="IPR006202">
    <property type="entry name" value="Neur_chan_lig-bd"/>
</dbReference>
<dbReference type="AlphaFoldDB" id="A0A915LM05"/>
<dbReference type="GO" id="GO:0005230">
    <property type="term" value="F:extracellular ligand-gated monoatomic ion channel activity"/>
    <property type="evidence" value="ECO:0007669"/>
    <property type="project" value="InterPro"/>
</dbReference>
<dbReference type="Pfam" id="PF02931">
    <property type="entry name" value="Neur_chan_LBD"/>
    <property type="match status" value="1"/>
</dbReference>
<keyword evidence="2" id="KW-0472">Membrane</keyword>
<feature type="domain" description="Neurotransmitter-gated ion-channel ligand-binding" evidence="3">
    <location>
        <begin position="3"/>
        <end position="59"/>
    </location>
</feature>
<dbReference type="InterPro" id="IPR006201">
    <property type="entry name" value="Neur_channel"/>
</dbReference>
<dbReference type="SUPFAM" id="SSF63712">
    <property type="entry name" value="Nicotinic receptor ligand binding domain-like"/>
    <property type="match status" value="1"/>
</dbReference>
<dbReference type="Gene3D" id="2.70.170.10">
    <property type="entry name" value="Neurotransmitter-gated ion-channel ligand-binding domain"/>
    <property type="match status" value="1"/>
</dbReference>
<dbReference type="InterPro" id="IPR018000">
    <property type="entry name" value="Neurotransmitter_ion_chnl_CS"/>
</dbReference>
<dbReference type="PROSITE" id="PS00236">
    <property type="entry name" value="NEUROTR_ION_CHANNEL"/>
    <property type="match status" value="1"/>
</dbReference>
<proteinExistence type="predicted"/>
<organism evidence="4 5">
    <name type="scientific">Meloidogyne javanica</name>
    <name type="common">Root-knot nematode worm</name>
    <dbReference type="NCBI Taxonomy" id="6303"/>
    <lineage>
        <taxon>Eukaryota</taxon>
        <taxon>Metazoa</taxon>
        <taxon>Ecdysozoa</taxon>
        <taxon>Nematoda</taxon>
        <taxon>Chromadorea</taxon>
        <taxon>Rhabditida</taxon>
        <taxon>Tylenchina</taxon>
        <taxon>Tylenchomorpha</taxon>
        <taxon>Tylenchoidea</taxon>
        <taxon>Meloidogynidae</taxon>
        <taxon>Meloidogyninae</taxon>
        <taxon>Meloidogyne</taxon>
        <taxon>Meloidogyne incognita group</taxon>
    </lineage>
</organism>
<reference evidence="5" key="1">
    <citation type="submission" date="2022-11" db="UniProtKB">
        <authorList>
            <consortium name="WormBaseParasite"/>
        </authorList>
    </citation>
    <scope>IDENTIFICATION</scope>
</reference>
<dbReference type="Proteomes" id="UP000887561">
    <property type="component" value="Unplaced"/>
</dbReference>
<dbReference type="PANTHER" id="PTHR18945">
    <property type="entry name" value="NEUROTRANSMITTER GATED ION CHANNEL"/>
    <property type="match status" value="1"/>
</dbReference>
<protein>
    <submittedName>
        <fullName evidence="5">Neurotransmitter-gated ion-channel ligand-binding domain-containing protein</fullName>
    </submittedName>
</protein>
<evidence type="ECO:0000313" key="5">
    <source>
        <dbReference type="WBParaSite" id="scaffold14371_cov322.g17421"/>
    </source>
</evidence>
<accession>A0A915LM05</accession>
<dbReference type="WBParaSite" id="scaffold14371_cov322.g17421">
    <property type="protein sequence ID" value="scaffold14371_cov322.g17421"/>
    <property type="gene ID" value="scaffold14371_cov322.g17421"/>
</dbReference>
<name>A0A915LM05_MELJA</name>
<evidence type="ECO:0000259" key="3">
    <source>
        <dbReference type="Pfam" id="PF02931"/>
    </source>
</evidence>